<reference evidence="3" key="1">
    <citation type="journal article" date="2017" name="Genome Biol.">
        <title>Comparative genomics reveals high biological diversity and specific adaptations in the industrially and medically important fungal genus Aspergillus.</title>
        <authorList>
            <person name="de Vries R.P."/>
            <person name="Riley R."/>
            <person name="Wiebenga A."/>
            <person name="Aguilar-Osorio G."/>
            <person name="Amillis S."/>
            <person name="Uchima C.A."/>
            <person name="Anderluh G."/>
            <person name="Asadollahi M."/>
            <person name="Askin M."/>
            <person name="Barry K."/>
            <person name="Battaglia E."/>
            <person name="Bayram O."/>
            <person name="Benocci T."/>
            <person name="Braus-Stromeyer S.A."/>
            <person name="Caldana C."/>
            <person name="Canovas D."/>
            <person name="Cerqueira G.C."/>
            <person name="Chen F."/>
            <person name="Chen W."/>
            <person name="Choi C."/>
            <person name="Clum A."/>
            <person name="Dos Santos R.A."/>
            <person name="Damasio A.R."/>
            <person name="Diallinas G."/>
            <person name="Emri T."/>
            <person name="Fekete E."/>
            <person name="Flipphi M."/>
            <person name="Freyberg S."/>
            <person name="Gallo A."/>
            <person name="Gournas C."/>
            <person name="Habgood R."/>
            <person name="Hainaut M."/>
            <person name="Harispe M.L."/>
            <person name="Henrissat B."/>
            <person name="Hilden K.S."/>
            <person name="Hope R."/>
            <person name="Hossain A."/>
            <person name="Karabika E."/>
            <person name="Karaffa L."/>
            <person name="Karanyi Z."/>
            <person name="Krasevec N."/>
            <person name="Kuo A."/>
            <person name="Kusch H."/>
            <person name="LaButti K."/>
            <person name="Lagendijk E.L."/>
            <person name="Lapidus A."/>
            <person name="Levasseur A."/>
            <person name="Lindquist E."/>
            <person name="Lipzen A."/>
            <person name="Logrieco A.F."/>
            <person name="MacCabe A."/>
            <person name="Maekelae M.R."/>
            <person name="Malavazi I."/>
            <person name="Melin P."/>
            <person name="Meyer V."/>
            <person name="Mielnichuk N."/>
            <person name="Miskei M."/>
            <person name="Molnar A.P."/>
            <person name="Mule G."/>
            <person name="Ngan C.Y."/>
            <person name="Orejas M."/>
            <person name="Orosz E."/>
            <person name="Ouedraogo J.P."/>
            <person name="Overkamp K.M."/>
            <person name="Park H.-S."/>
            <person name="Perrone G."/>
            <person name="Piumi F."/>
            <person name="Punt P.J."/>
            <person name="Ram A.F."/>
            <person name="Ramon A."/>
            <person name="Rauscher S."/>
            <person name="Record E."/>
            <person name="Riano-Pachon D.M."/>
            <person name="Robert V."/>
            <person name="Roehrig J."/>
            <person name="Ruller R."/>
            <person name="Salamov A."/>
            <person name="Salih N.S."/>
            <person name="Samson R.A."/>
            <person name="Sandor E."/>
            <person name="Sanguinetti M."/>
            <person name="Schuetze T."/>
            <person name="Sepcic K."/>
            <person name="Shelest E."/>
            <person name="Sherlock G."/>
            <person name="Sophianopoulou V."/>
            <person name="Squina F.M."/>
            <person name="Sun H."/>
            <person name="Susca A."/>
            <person name="Todd R.B."/>
            <person name="Tsang A."/>
            <person name="Unkles S.E."/>
            <person name="van de Wiele N."/>
            <person name="van Rossen-Uffink D."/>
            <person name="Oliveira J.V."/>
            <person name="Vesth T.C."/>
            <person name="Visser J."/>
            <person name="Yu J.-H."/>
            <person name="Zhou M."/>
            <person name="Andersen M.R."/>
            <person name="Archer D.B."/>
            <person name="Baker S.E."/>
            <person name="Benoit I."/>
            <person name="Brakhage A.A."/>
            <person name="Braus G.H."/>
            <person name="Fischer R."/>
            <person name="Frisvad J.C."/>
            <person name="Goldman G.H."/>
            <person name="Houbraken J."/>
            <person name="Oakley B."/>
            <person name="Pocsi I."/>
            <person name="Scazzocchio C."/>
            <person name="Seiboth B."/>
            <person name="vanKuyk P.A."/>
            <person name="Wortman J."/>
            <person name="Dyer P.S."/>
            <person name="Grigoriev I.V."/>
        </authorList>
    </citation>
    <scope>NUCLEOTIDE SEQUENCE [LARGE SCALE GENOMIC DNA]</scope>
    <source>
        <strain evidence="3">CBS 101740 / IMI 381727 / IBT 21946</strain>
    </source>
</reference>
<proteinExistence type="predicted"/>
<dbReference type="EMBL" id="KV878680">
    <property type="protein sequence ID" value="OJJ76647.1"/>
    <property type="molecule type" value="Genomic_DNA"/>
</dbReference>
<dbReference type="GeneID" id="93576572"/>
<dbReference type="STRING" id="767769.A0A1L9UY70"/>
<dbReference type="VEuPathDB" id="FungiDB:ASPBRDRAFT_39137"/>
<evidence type="ECO:0000313" key="2">
    <source>
        <dbReference type="EMBL" id="OJJ76647.1"/>
    </source>
</evidence>
<feature type="region of interest" description="Disordered" evidence="1">
    <location>
        <begin position="52"/>
        <end position="107"/>
    </location>
</feature>
<dbReference type="OMA" id="DANFKLN"/>
<feature type="compositionally biased region" description="Low complexity" evidence="1">
    <location>
        <begin position="60"/>
        <end position="79"/>
    </location>
</feature>
<sequence length="144" mass="15748">MYWTNEANAKLFVGVLEQMRGRIKLDYDRLASHMGSDCTACAIEQQILKLKRQANNPSPTKSTPANSNNKSTSTTPSSTPKKRRADQSCTSAKVSAKKTKLNDKDALSSAISGAVKRDVDADVVFVKAEQVTSNAKSEIKKERL</sequence>
<dbReference type="RefSeq" id="XP_067483894.1">
    <property type="nucleotide sequence ID" value="XM_067624084.1"/>
</dbReference>
<accession>A0A1L9UY70</accession>
<evidence type="ECO:0000313" key="3">
    <source>
        <dbReference type="Proteomes" id="UP000184499"/>
    </source>
</evidence>
<dbReference type="AlphaFoldDB" id="A0A1L9UY70"/>
<evidence type="ECO:0000256" key="1">
    <source>
        <dbReference type="SAM" id="MobiDB-lite"/>
    </source>
</evidence>
<organism evidence="2 3">
    <name type="scientific">Aspergillus brasiliensis (strain CBS 101740 / IMI 381727 / IBT 21946)</name>
    <dbReference type="NCBI Taxonomy" id="767769"/>
    <lineage>
        <taxon>Eukaryota</taxon>
        <taxon>Fungi</taxon>
        <taxon>Dikarya</taxon>
        <taxon>Ascomycota</taxon>
        <taxon>Pezizomycotina</taxon>
        <taxon>Eurotiomycetes</taxon>
        <taxon>Eurotiomycetidae</taxon>
        <taxon>Eurotiales</taxon>
        <taxon>Aspergillaceae</taxon>
        <taxon>Aspergillus</taxon>
        <taxon>Aspergillus subgen. Circumdati</taxon>
    </lineage>
</organism>
<protein>
    <submittedName>
        <fullName evidence="2">Uncharacterized protein</fullName>
    </submittedName>
</protein>
<gene>
    <name evidence="2" type="ORF">ASPBRDRAFT_39137</name>
</gene>
<dbReference type="Proteomes" id="UP000184499">
    <property type="component" value="Unassembled WGS sequence"/>
</dbReference>
<name>A0A1L9UY70_ASPBC</name>
<keyword evidence="3" id="KW-1185">Reference proteome</keyword>
<dbReference type="OrthoDB" id="5418867at2759"/>